<dbReference type="InterPro" id="IPR013324">
    <property type="entry name" value="RNA_pol_sigma_r3/r4-like"/>
</dbReference>
<dbReference type="EMBL" id="SOFP01000043">
    <property type="protein sequence ID" value="TFC16183.1"/>
    <property type="molecule type" value="Genomic_DNA"/>
</dbReference>
<reference evidence="3 4" key="1">
    <citation type="submission" date="2019-03" db="EMBL/GenBank/DDBJ databases">
        <title>Genomics of glacier-inhabiting Cryobacterium strains.</title>
        <authorList>
            <person name="Liu Q."/>
            <person name="Xin Y.-H."/>
        </authorList>
    </citation>
    <scope>NUCLEOTIDE SEQUENCE [LARGE SCALE GENOMIC DNA]</scope>
    <source>
        <strain evidence="3 4">MDT1-3</strain>
    </source>
</reference>
<keyword evidence="4" id="KW-1185">Reference proteome</keyword>
<dbReference type="Pfam" id="PF04545">
    <property type="entry name" value="Sigma70_r4"/>
    <property type="match status" value="1"/>
</dbReference>
<evidence type="ECO:0000313" key="4">
    <source>
        <dbReference type="Proteomes" id="UP000298412"/>
    </source>
</evidence>
<dbReference type="InterPro" id="IPR007630">
    <property type="entry name" value="RNA_pol_sigma70_r4"/>
</dbReference>
<feature type="compositionally biased region" description="Basic and acidic residues" evidence="1">
    <location>
        <begin position="125"/>
        <end position="140"/>
    </location>
</feature>
<evidence type="ECO:0000259" key="2">
    <source>
        <dbReference type="Pfam" id="PF04545"/>
    </source>
</evidence>
<organism evidence="3 4">
    <name type="scientific">Cryobacterium algoritolerans</name>
    <dbReference type="NCBI Taxonomy" id="1259184"/>
    <lineage>
        <taxon>Bacteria</taxon>
        <taxon>Bacillati</taxon>
        <taxon>Actinomycetota</taxon>
        <taxon>Actinomycetes</taxon>
        <taxon>Micrococcales</taxon>
        <taxon>Microbacteriaceae</taxon>
        <taxon>Cryobacterium</taxon>
    </lineage>
</organism>
<dbReference type="Proteomes" id="UP000298412">
    <property type="component" value="Unassembled WGS sequence"/>
</dbReference>
<dbReference type="GO" id="GO:0003700">
    <property type="term" value="F:DNA-binding transcription factor activity"/>
    <property type="evidence" value="ECO:0007669"/>
    <property type="project" value="InterPro"/>
</dbReference>
<dbReference type="InterPro" id="IPR036388">
    <property type="entry name" value="WH-like_DNA-bd_sf"/>
</dbReference>
<name>A0A4R8WU03_9MICO</name>
<keyword evidence="3" id="KW-0238">DNA-binding</keyword>
<dbReference type="RefSeq" id="WP_134566771.1">
    <property type="nucleotide sequence ID" value="NZ_SOFP01000043.1"/>
</dbReference>
<dbReference type="AlphaFoldDB" id="A0A4R8WU03"/>
<dbReference type="SUPFAM" id="SSF88659">
    <property type="entry name" value="Sigma3 and sigma4 domains of RNA polymerase sigma factors"/>
    <property type="match status" value="1"/>
</dbReference>
<feature type="region of interest" description="Disordered" evidence="1">
    <location>
        <begin position="107"/>
        <end position="140"/>
    </location>
</feature>
<evidence type="ECO:0000256" key="1">
    <source>
        <dbReference type="SAM" id="MobiDB-lite"/>
    </source>
</evidence>
<comment type="caution">
    <text evidence="3">The sequence shown here is derived from an EMBL/GenBank/DDBJ whole genome shotgun (WGS) entry which is preliminary data.</text>
</comment>
<protein>
    <submittedName>
        <fullName evidence="3">DNA-binding protein</fullName>
    </submittedName>
</protein>
<accession>A0A4R8WU03</accession>
<sequence>MFVITADQIDSRNDRDRAGEMIAGLVAEFDDVFILPPDQTAGDEIQMLLADACPTLDLVLALHRSGHWSIGLGIGTVRTPLPDSARQASGEAFVGARDAVTRAKKTDTRFGLTAESAEPSGRTGAPEHRPVPGSEPVEHRPVLDSGQVEALVATFLLLRQRRTTEGWAAVDLRETGLTQVEIAARLGISTAAVSQRLRSALWKVDQAARPALVRLLEDLDNATTGTGPST</sequence>
<dbReference type="OrthoDB" id="5184241at2"/>
<dbReference type="GO" id="GO:0006352">
    <property type="term" value="P:DNA-templated transcription initiation"/>
    <property type="evidence" value="ECO:0007669"/>
    <property type="project" value="InterPro"/>
</dbReference>
<feature type="domain" description="RNA polymerase sigma-70 region 4" evidence="2">
    <location>
        <begin position="174"/>
        <end position="203"/>
    </location>
</feature>
<evidence type="ECO:0000313" key="3">
    <source>
        <dbReference type="EMBL" id="TFC16183.1"/>
    </source>
</evidence>
<dbReference type="GO" id="GO:0003677">
    <property type="term" value="F:DNA binding"/>
    <property type="evidence" value="ECO:0007669"/>
    <property type="project" value="UniProtKB-KW"/>
</dbReference>
<dbReference type="Gene3D" id="1.10.10.10">
    <property type="entry name" value="Winged helix-like DNA-binding domain superfamily/Winged helix DNA-binding domain"/>
    <property type="match status" value="1"/>
</dbReference>
<gene>
    <name evidence="3" type="ORF">E3O19_07810</name>
</gene>
<proteinExistence type="predicted"/>